<evidence type="ECO:0000256" key="6">
    <source>
        <dbReference type="SAM" id="SignalP"/>
    </source>
</evidence>
<dbReference type="PANTHER" id="PTHR34997">
    <property type="entry name" value="AM15"/>
    <property type="match status" value="1"/>
</dbReference>
<dbReference type="Pfam" id="PF00187">
    <property type="entry name" value="Chitin_bind_1"/>
    <property type="match status" value="1"/>
</dbReference>
<accession>A0ABR2UWC5</accession>
<dbReference type="CDD" id="cd00035">
    <property type="entry name" value="ChtBD1"/>
    <property type="match status" value="1"/>
</dbReference>
<proteinExistence type="inferred from homology"/>
<sequence length="628" mass="67028">MMLSVLNRYAVLLAILKGRAAADFELYRFYDQDSLIAGLALSSSCLAALNATVHCDEDSINILGNGADIHYWTTDDLNTLCTSDCVSSLSSWTSNVENVCADETTVQAGVIVQAKSLPLTFKYNAGLVCMRDSASNWCFLESQTWQGSDYIRYDPTMCFSNGDDNSTIAPECTDPDFDLNVVTDQMQAMTNIYKKDLYCNECFLELYRQRLQNPWLPITNFTDYLIDQFYDVQKSCSTTLPYTTSSSTLYIGTAAAPTASRSATTTAGASPTATGACLGQVVQPITNWLTCNDLCDMYDILSGKFRYGISTGDARVITQDYTCYFDQPLCIPLPCELDTVWDGASWVVAPELQLGNACVKGKPKIKQRKQNFSRMNHTNSAPVRNSAPGGTFPKPNATITAPGATGSPTYYTATTPAHPTQSGTISKCGDFYLVVSGDDCSTVDQRFGINFSQLQALNPYLNDDCQNLWLNYDVCVAGVTPQTVSTDGTCPPGVTCAGSAFGDCCSPYGHCGTGPDYCVNTNGTATQDGSCGPDHGGTTCTPQFGTCCSIYGYCGNGTDYCGPGNCFSGTCDPDTGGPSTNGECGPTFAGNKTCTGTQFGTCCSKSGFCGSTSDYCAGPNCYSGACTS</sequence>
<dbReference type="PANTHER" id="PTHR34997:SF1">
    <property type="entry name" value="PEPTIDOGLYCAN-BINDING LYSIN DOMAIN"/>
    <property type="match status" value="1"/>
</dbReference>
<keyword evidence="2" id="KW-0843">Virulence</keyword>
<feature type="disulfide bond" evidence="4">
    <location>
        <begin position="547"/>
        <end position="561"/>
    </location>
</feature>
<dbReference type="Gene3D" id="3.10.350.10">
    <property type="entry name" value="LysM domain"/>
    <property type="match status" value="1"/>
</dbReference>
<keyword evidence="6" id="KW-0732">Signal</keyword>
<dbReference type="SUPFAM" id="SSF57016">
    <property type="entry name" value="Plant lectins/antimicrobial peptides"/>
    <property type="match status" value="3"/>
</dbReference>
<gene>
    <name evidence="9" type="ORF">SUNI508_07694</name>
</gene>
<dbReference type="Gene3D" id="3.30.60.10">
    <property type="entry name" value="Endochitinase-like"/>
    <property type="match status" value="2"/>
</dbReference>
<dbReference type="EMBL" id="JARVKF010000342">
    <property type="protein sequence ID" value="KAK9418922.1"/>
    <property type="molecule type" value="Genomic_DNA"/>
</dbReference>
<organism evidence="9 10">
    <name type="scientific">Seiridium unicorne</name>
    <dbReference type="NCBI Taxonomy" id="138068"/>
    <lineage>
        <taxon>Eukaryota</taxon>
        <taxon>Fungi</taxon>
        <taxon>Dikarya</taxon>
        <taxon>Ascomycota</taxon>
        <taxon>Pezizomycotina</taxon>
        <taxon>Sordariomycetes</taxon>
        <taxon>Xylariomycetidae</taxon>
        <taxon>Amphisphaeriales</taxon>
        <taxon>Sporocadaceae</taxon>
        <taxon>Seiridium</taxon>
    </lineage>
</organism>
<name>A0ABR2UWC5_9PEZI</name>
<dbReference type="InterPro" id="IPR001002">
    <property type="entry name" value="Chitin-bd_1"/>
</dbReference>
<evidence type="ECO:0000256" key="1">
    <source>
        <dbReference type="ARBA" id="ARBA00022669"/>
    </source>
</evidence>
<evidence type="ECO:0000256" key="5">
    <source>
        <dbReference type="SAM" id="MobiDB-lite"/>
    </source>
</evidence>
<protein>
    <submittedName>
        <fullName evidence="9">LysM domain-containing protein</fullName>
    </submittedName>
</protein>
<dbReference type="CDD" id="cd00118">
    <property type="entry name" value="LysM"/>
    <property type="match status" value="1"/>
</dbReference>
<keyword evidence="4" id="KW-1015">Disulfide bond</keyword>
<dbReference type="PROSITE" id="PS50941">
    <property type="entry name" value="CHIT_BIND_I_2"/>
    <property type="match status" value="2"/>
</dbReference>
<comment type="similarity">
    <text evidence="3">Belongs to the secreted LysM effector family.</text>
</comment>
<keyword evidence="1 4" id="KW-0147">Chitin-binding</keyword>
<feature type="signal peptide" evidence="6">
    <location>
        <begin position="1"/>
        <end position="22"/>
    </location>
</feature>
<feature type="region of interest" description="Disordered" evidence="5">
    <location>
        <begin position="376"/>
        <end position="399"/>
    </location>
</feature>
<feature type="domain" description="Chitin-binding type-1" evidence="7">
    <location>
        <begin position="528"/>
        <end position="573"/>
    </location>
</feature>
<evidence type="ECO:0000256" key="4">
    <source>
        <dbReference type="PROSITE-ProRule" id="PRU00261"/>
    </source>
</evidence>
<comment type="caution">
    <text evidence="9">The sequence shown here is derived from an EMBL/GenBank/DDBJ whole genome shotgun (WGS) entry which is preliminary data.</text>
</comment>
<evidence type="ECO:0000313" key="9">
    <source>
        <dbReference type="EMBL" id="KAK9418922.1"/>
    </source>
</evidence>
<evidence type="ECO:0000259" key="8">
    <source>
        <dbReference type="PROSITE" id="PS51782"/>
    </source>
</evidence>
<dbReference type="SUPFAM" id="SSF54106">
    <property type="entry name" value="LysM domain"/>
    <property type="match status" value="1"/>
</dbReference>
<evidence type="ECO:0000313" key="10">
    <source>
        <dbReference type="Proteomes" id="UP001408356"/>
    </source>
</evidence>
<dbReference type="InterPro" id="IPR036779">
    <property type="entry name" value="LysM_dom_sf"/>
</dbReference>
<dbReference type="Proteomes" id="UP001408356">
    <property type="component" value="Unassembled WGS sequence"/>
</dbReference>
<dbReference type="InterPro" id="IPR052210">
    <property type="entry name" value="LysM1-like"/>
</dbReference>
<evidence type="ECO:0000259" key="7">
    <source>
        <dbReference type="PROSITE" id="PS50941"/>
    </source>
</evidence>
<dbReference type="SMART" id="SM00270">
    <property type="entry name" value="ChtBD1"/>
    <property type="match status" value="3"/>
</dbReference>
<dbReference type="InterPro" id="IPR036861">
    <property type="entry name" value="Endochitinase-like_sf"/>
</dbReference>
<feature type="domain" description="Chitin-binding type-1" evidence="7">
    <location>
        <begin position="581"/>
        <end position="628"/>
    </location>
</feature>
<evidence type="ECO:0000256" key="2">
    <source>
        <dbReference type="ARBA" id="ARBA00023026"/>
    </source>
</evidence>
<evidence type="ECO:0000256" key="3">
    <source>
        <dbReference type="ARBA" id="ARBA00044955"/>
    </source>
</evidence>
<feature type="disulfide bond" evidence="4">
    <location>
        <begin position="602"/>
        <end position="616"/>
    </location>
</feature>
<dbReference type="PROSITE" id="PS51782">
    <property type="entry name" value="LYSM"/>
    <property type="match status" value="1"/>
</dbReference>
<feature type="domain" description="LysM" evidence="8">
    <location>
        <begin position="430"/>
        <end position="476"/>
    </location>
</feature>
<keyword evidence="10" id="KW-1185">Reference proteome</keyword>
<reference evidence="9 10" key="1">
    <citation type="journal article" date="2024" name="J. Plant Pathol.">
        <title>Sequence and assembly of the genome of Seiridium unicorne, isolate CBS 538.82, causal agent of cypress canker disease.</title>
        <authorList>
            <person name="Scali E."/>
            <person name="Rocca G.D."/>
            <person name="Danti R."/>
            <person name="Garbelotto M."/>
            <person name="Barberini S."/>
            <person name="Baroncelli R."/>
            <person name="Emiliani G."/>
        </authorList>
    </citation>
    <scope>NUCLEOTIDE SEQUENCE [LARGE SCALE GENOMIC DNA]</scope>
    <source>
        <strain evidence="9 10">BM-138-508</strain>
    </source>
</reference>
<comment type="caution">
    <text evidence="4">Lacks conserved residue(s) required for the propagation of feature annotation.</text>
</comment>
<dbReference type="InterPro" id="IPR018392">
    <property type="entry name" value="LysM"/>
</dbReference>
<feature type="chain" id="PRO_5046577043" evidence="6">
    <location>
        <begin position="23"/>
        <end position="628"/>
    </location>
</feature>